<evidence type="ECO:0000313" key="11">
    <source>
        <dbReference type="EMBL" id="CEN28223.1"/>
    </source>
</evidence>
<evidence type="ECO:0000256" key="7">
    <source>
        <dbReference type="ARBA" id="ARBA00039103"/>
    </source>
</evidence>
<dbReference type="AlphaFoldDB" id="A0A0D6DWA1"/>
<name>A0A0D6DWA1_9LACT</name>
<dbReference type="GO" id="GO:0005524">
    <property type="term" value="F:ATP binding"/>
    <property type="evidence" value="ECO:0007669"/>
    <property type="project" value="UniProtKB-UniRule"/>
</dbReference>
<evidence type="ECO:0000259" key="10">
    <source>
        <dbReference type="Pfam" id="PF00122"/>
    </source>
</evidence>
<dbReference type="PANTHER" id="PTHR48085">
    <property type="entry name" value="CADMIUM/ZINC-TRANSPORTING ATPASE HMA2-RELATED"/>
    <property type="match status" value="1"/>
</dbReference>
<dbReference type="GO" id="GO:0016887">
    <property type="term" value="F:ATP hydrolysis activity"/>
    <property type="evidence" value="ECO:0007669"/>
    <property type="project" value="InterPro"/>
</dbReference>
<dbReference type="InterPro" id="IPR059000">
    <property type="entry name" value="ATPase_P-type_domA"/>
</dbReference>
<dbReference type="Gene3D" id="3.40.50.1000">
    <property type="entry name" value="HAD superfamily/HAD-like"/>
    <property type="match status" value="1"/>
</dbReference>
<feature type="transmembrane region" description="Helical" evidence="9">
    <location>
        <begin position="227"/>
        <end position="245"/>
    </location>
</feature>
<evidence type="ECO:0000256" key="2">
    <source>
        <dbReference type="ARBA" id="ARBA00006024"/>
    </source>
</evidence>
<feature type="domain" description="P-type ATPase A" evidence="10">
    <location>
        <begin position="112"/>
        <end position="211"/>
    </location>
</feature>
<dbReference type="KEGG" id="lpk:LACPI_1023"/>
<dbReference type="InterPro" id="IPR001757">
    <property type="entry name" value="P_typ_ATPase"/>
</dbReference>
<dbReference type="InterPro" id="IPR023299">
    <property type="entry name" value="ATPase_P-typ_cyto_dom_N"/>
</dbReference>
<feature type="transmembrane region" description="Helical" evidence="9">
    <location>
        <begin position="550"/>
        <end position="578"/>
    </location>
</feature>
<dbReference type="NCBIfam" id="TIGR01512">
    <property type="entry name" value="ATPase-IB2_Cd"/>
    <property type="match status" value="1"/>
</dbReference>
<dbReference type="NCBIfam" id="TIGR01494">
    <property type="entry name" value="ATPase_P-type"/>
    <property type="match status" value="1"/>
</dbReference>
<evidence type="ECO:0000256" key="5">
    <source>
        <dbReference type="ARBA" id="ARBA00022989"/>
    </source>
</evidence>
<comment type="similarity">
    <text evidence="2 9">Belongs to the cation transport ATPase (P-type) (TC 3.A.3) family. Type IB subfamily.</text>
</comment>
<dbReference type="InterPro" id="IPR023298">
    <property type="entry name" value="ATPase_P-typ_TM_dom_sf"/>
</dbReference>
<feature type="transmembrane region" description="Helical" evidence="9">
    <location>
        <begin position="33"/>
        <end position="50"/>
    </location>
</feature>
<dbReference type="InterPro" id="IPR027256">
    <property type="entry name" value="P-typ_ATPase_IB"/>
</dbReference>
<dbReference type="PRINTS" id="PR00120">
    <property type="entry name" value="HATPASE"/>
</dbReference>
<dbReference type="InterPro" id="IPR036412">
    <property type="entry name" value="HAD-like_sf"/>
</dbReference>
<gene>
    <name evidence="11" type="ORF">LACPI_1023</name>
</gene>
<dbReference type="GO" id="GO:0008551">
    <property type="term" value="F:P-type cadmium transporter activity"/>
    <property type="evidence" value="ECO:0007669"/>
    <property type="project" value="UniProtKB-EC"/>
</dbReference>
<keyword evidence="6 9" id="KW-0472">Membrane</keyword>
<dbReference type="CDD" id="cd07544">
    <property type="entry name" value="P-type_ATPase_HM"/>
    <property type="match status" value="1"/>
</dbReference>
<keyword evidence="9" id="KW-0479">Metal-binding</keyword>
<sequence length="598" mass="63911">MKNWQKLSLTVSVAILALLLEFGFKKPLFTQGLVTVVGVILALSMLIEMVKTLRSGRYGVDLLAIIAIISTLIIGQYWASLIIILMLVGGESLEDYAANRASRELHKLLENSPTIAHKQVGDHYQDTPIEEMKIGDVVLVKPSELVPIDGDILEGASWFNEASLTGESEPVAKQKGEAVLSGSINGETAVLVTVTQLASDSQYQKIVQLVKESEATPAEFVRLADRYAVPFTIIALLIAGGAWIVSGDMTRFAEVLVVASPCPLILAAPIAFVGGMSRSSRHGLLVKNGTTIEKLSLAKTVAFDKTGTLTTGILQVKCIRPESETLSEDELLQLAYSLEIASNHILAKSLVKLAESKGMSRLAVSDLTEETGLGLSGVINGKAYRIGRAKFANTKDEKISGTAVNISEDDVFIGRILFEDKVRPESKDVIESLKGLAVSHIMMLTGDNLKTAETVADELGITEVHAQLMPSEKIEILKALPEVNRPMVMVGDGINDAPALALSDVGIALGASGATVASESADVVVLRNDLSLIPESIQISRETMKVAKEAVLIGIFICIALMLIAATGILPAIIGALLQEVIDTVSILYALKALKDRK</sequence>
<dbReference type="STRING" id="1364.LP2241_30007"/>
<evidence type="ECO:0000256" key="8">
    <source>
        <dbReference type="ARBA" id="ARBA00049338"/>
    </source>
</evidence>
<comment type="catalytic activity">
    <reaction evidence="8">
        <text>Cd(2+)(in) + ATP + H2O = Cd(2+)(out) + ADP + phosphate + H(+)</text>
        <dbReference type="Rhea" id="RHEA:12132"/>
        <dbReference type="ChEBI" id="CHEBI:15377"/>
        <dbReference type="ChEBI" id="CHEBI:15378"/>
        <dbReference type="ChEBI" id="CHEBI:30616"/>
        <dbReference type="ChEBI" id="CHEBI:43474"/>
        <dbReference type="ChEBI" id="CHEBI:48775"/>
        <dbReference type="ChEBI" id="CHEBI:456216"/>
        <dbReference type="EC" id="7.2.2.21"/>
    </reaction>
</comment>
<dbReference type="InterPro" id="IPR008250">
    <property type="entry name" value="ATPase_P-typ_transduc_dom_A_sf"/>
</dbReference>
<dbReference type="PROSITE" id="PS00154">
    <property type="entry name" value="ATPASE_E1_E2"/>
    <property type="match status" value="1"/>
</dbReference>
<dbReference type="InterPro" id="IPR018303">
    <property type="entry name" value="ATPase_P-typ_P_site"/>
</dbReference>
<protein>
    <recommendedName>
        <fullName evidence="7">Cd(2+)-exporting ATPase</fullName>
        <ecNumber evidence="7">7.2.2.21</ecNumber>
    </recommendedName>
</protein>
<dbReference type="Gene3D" id="2.70.150.10">
    <property type="entry name" value="Calcium-transporting ATPase, cytoplasmic transduction domain A"/>
    <property type="match status" value="1"/>
</dbReference>
<dbReference type="GO" id="GO:0046872">
    <property type="term" value="F:metal ion binding"/>
    <property type="evidence" value="ECO:0007669"/>
    <property type="project" value="UniProtKB-KW"/>
</dbReference>
<dbReference type="Pfam" id="PF00122">
    <property type="entry name" value="E1-E2_ATPase"/>
    <property type="match status" value="1"/>
</dbReference>
<keyword evidence="5 9" id="KW-1133">Transmembrane helix</keyword>
<dbReference type="PANTHER" id="PTHR48085:SF5">
    <property type="entry name" value="CADMIUM_ZINC-TRANSPORTING ATPASE HMA4-RELATED"/>
    <property type="match status" value="1"/>
</dbReference>
<evidence type="ECO:0000256" key="3">
    <source>
        <dbReference type="ARBA" id="ARBA00022539"/>
    </source>
</evidence>
<evidence type="ECO:0000256" key="6">
    <source>
        <dbReference type="ARBA" id="ARBA00023136"/>
    </source>
</evidence>
<reference evidence="12" key="1">
    <citation type="submission" date="2015-01" db="EMBL/GenBank/DDBJ databases">
        <authorList>
            <person name="Andreevskaya M."/>
        </authorList>
    </citation>
    <scope>NUCLEOTIDE SEQUENCE [LARGE SCALE GENOMIC DNA]</scope>
    <source>
        <strain evidence="12">MKFS47</strain>
    </source>
</reference>
<dbReference type="GO" id="GO:0005886">
    <property type="term" value="C:plasma membrane"/>
    <property type="evidence" value="ECO:0007669"/>
    <property type="project" value="UniProtKB-SubCell"/>
</dbReference>
<dbReference type="InterPro" id="IPR023214">
    <property type="entry name" value="HAD_sf"/>
</dbReference>
<keyword evidence="9" id="KW-0547">Nucleotide-binding</keyword>
<keyword evidence="9" id="KW-0067">ATP-binding</keyword>
<dbReference type="PRINTS" id="PR00119">
    <property type="entry name" value="CATATPASE"/>
</dbReference>
<evidence type="ECO:0000256" key="1">
    <source>
        <dbReference type="ARBA" id="ARBA00004141"/>
    </source>
</evidence>
<organism evidence="11 12">
    <name type="scientific">Pseudolactococcus piscium MKFS47</name>
    <dbReference type="NCBI Taxonomy" id="297352"/>
    <lineage>
        <taxon>Bacteria</taxon>
        <taxon>Bacillati</taxon>
        <taxon>Bacillota</taxon>
        <taxon>Bacilli</taxon>
        <taxon>Lactobacillales</taxon>
        <taxon>Streptococcaceae</taxon>
        <taxon>Pseudolactococcus</taxon>
    </lineage>
</organism>
<dbReference type="SUPFAM" id="SSF81665">
    <property type="entry name" value="Calcium ATPase, transmembrane domain M"/>
    <property type="match status" value="1"/>
</dbReference>
<dbReference type="SUPFAM" id="SSF56784">
    <property type="entry name" value="HAD-like"/>
    <property type="match status" value="1"/>
</dbReference>
<dbReference type="EC" id="7.2.2.21" evidence="7"/>
<dbReference type="SUPFAM" id="SSF81653">
    <property type="entry name" value="Calcium ATPase, transduction domain A"/>
    <property type="match status" value="1"/>
</dbReference>
<evidence type="ECO:0000256" key="9">
    <source>
        <dbReference type="RuleBase" id="RU362081"/>
    </source>
</evidence>
<dbReference type="HOGENOM" id="CLU_001771_6_3_9"/>
<keyword evidence="3" id="KW-0104">Cadmium</keyword>
<accession>A0A0D6DWA1</accession>
<dbReference type="RefSeq" id="WP_047915392.1">
    <property type="nucleotide sequence ID" value="NZ_LN774769.1"/>
</dbReference>
<feature type="transmembrane region" description="Helical" evidence="9">
    <location>
        <begin position="252"/>
        <end position="272"/>
    </location>
</feature>
<dbReference type="Pfam" id="PF00702">
    <property type="entry name" value="Hydrolase"/>
    <property type="match status" value="1"/>
</dbReference>
<dbReference type="Proteomes" id="UP000033166">
    <property type="component" value="Chromosome I"/>
</dbReference>
<proteinExistence type="inferred from homology"/>
<evidence type="ECO:0000313" key="12">
    <source>
        <dbReference type="Proteomes" id="UP000033166"/>
    </source>
</evidence>
<dbReference type="EMBL" id="LN774769">
    <property type="protein sequence ID" value="CEN28223.1"/>
    <property type="molecule type" value="Genomic_DNA"/>
</dbReference>
<keyword evidence="9" id="KW-1003">Cell membrane</keyword>
<keyword evidence="4 9" id="KW-0812">Transmembrane</keyword>
<dbReference type="Gene3D" id="3.40.1110.10">
    <property type="entry name" value="Calcium-transporting ATPase, cytoplasmic domain N"/>
    <property type="match status" value="1"/>
</dbReference>
<dbReference type="NCBIfam" id="TIGR01525">
    <property type="entry name" value="ATPase-IB_hvy"/>
    <property type="match status" value="1"/>
</dbReference>
<feature type="transmembrane region" description="Helical" evidence="9">
    <location>
        <begin position="62"/>
        <end position="88"/>
    </location>
</feature>
<dbReference type="InterPro" id="IPR051014">
    <property type="entry name" value="Cation_Transport_ATPase_IB"/>
</dbReference>
<comment type="subcellular location">
    <subcellularLocation>
        <location evidence="9">Cell membrane</location>
    </subcellularLocation>
    <subcellularLocation>
        <location evidence="1">Membrane</location>
        <topology evidence="1">Multi-pass membrane protein</topology>
    </subcellularLocation>
</comment>
<evidence type="ECO:0000256" key="4">
    <source>
        <dbReference type="ARBA" id="ARBA00022692"/>
    </source>
</evidence>